<keyword evidence="9 12" id="KW-1133">Transmembrane helix</keyword>
<dbReference type="SUPFAM" id="SSF55874">
    <property type="entry name" value="ATPase domain of HSP90 chaperone/DNA topoisomerase II/histidine kinase"/>
    <property type="match status" value="1"/>
</dbReference>
<keyword evidence="4" id="KW-1003">Cell membrane</keyword>
<dbReference type="GO" id="GO:0005886">
    <property type="term" value="C:plasma membrane"/>
    <property type="evidence" value="ECO:0007669"/>
    <property type="project" value="UniProtKB-SubCell"/>
</dbReference>
<evidence type="ECO:0000256" key="3">
    <source>
        <dbReference type="ARBA" id="ARBA00012438"/>
    </source>
</evidence>
<dbReference type="InterPro" id="IPR003594">
    <property type="entry name" value="HATPase_dom"/>
</dbReference>
<evidence type="ECO:0000256" key="2">
    <source>
        <dbReference type="ARBA" id="ARBA00004651"/>
    </source>
</evidence>
<dbReference type="EMBL" id="MAPZ01000026">
    <property type="protein sequence ID" value="OBY09770.1"/>
    <property type="molecule type" value="Genomic_DNA"/>
</dbReference>
<proteinExistence type="predicted"/>
<accession>A0A1B8RLK4</accession>
<dbReference type="SMART" id="SM00387">
    <property type="entry name" value="HATPase_c"/>
    <property type="match status" value="1"/>
</dbReference>
<feature type="domain" description="Histidine kinase" evidence="13">
    <location>
        <begin position="126"/>
        <end position="332"/>
    </location>
</feature>
<evidence type="ECO:0000313" key="14">
    <source>
        <dbReference type="EMBL" id="OBY09770.1"/>
    </source>
</evidence>
<keyword evidence="15" id="KW-1185">Reference proteome</keyword>
<organism evidence="14 15">
    <name type="scientific">Clostridium paraputrificum</name>
    <dbReference type="NCBI Taxonomy" id="29363"/>
    <lineage>
        <taxon>Bacteria</taxon>
        <taxon>Bacillati</taxon>
        <taxon>Bacillota</taxon>
        <taxon>Clostridia</taxon>
        <taxon>Eubacteriales</taxon>
        <taxon>Clostridiaceae</taxon>
        <taxon>Clostridium</taxon>
    </lineage>
</organism>
<dbReference type="InterPro" id="IPR005467">
    <property type="entry name" value="His_kinase_dom"/>
</dbReference>
<gene>
    <name evidence="14" type="ORF">CP373A1_13965</name>
</gene>
<keyword evidence="7 12" id="KW-0812">Transmembrane</keyword>
<dbReference type="InterPro" id="IPR050351">
    <property type="entry name" value="BphY/WalK/GraS-like"/>
</dbReference>
<dbReference type="PROSITE" id="PS50109">
    <property type="entry name" value="HIS_KIN"/>
    <property type="match status" value="1"/>
</dbReference>
<keyword evidence="5" id="KW-0597">Phosphoprotein</keyword>
<dbReference type="InterPro" id="IPR036097">
    <property type="entry name" value="HisK_dim/P_sf"/>
</dbReference>
<dbReference type="EC" id="2.7.13.3" evidence="3"/>
<dbReference type="OrthoDB" id="9780487at2"/>
<comment type="subcellular location">
    <subcellularLocation>
        <location evidence="2">Cell membrane</location>
        <topology evidence="2">Multi-pass membrane protein</topology>
    </subcellularLocation>
</comment>
<keyword evidence="11 12" id="KW-0472">Membrane</keyword>
<sequence>MSLKAYLRDKGMFLIVNLFLLLTFSAFLLFLNIKSEYVIIVILAWSMPITSLLIIEYWKRREYYTSTIELLNNLDKKFLLSELIHKPDFIDGEILYEILFDTNRDMHEFLKEYERKQIEYREYIETWVHEVKTPLASSKLIIDNNRNEITNSIKEEISKVEEYVDQVLYYSRSKDTSKDYIIKEFSLGDLVRKIIGKNYKDFINKNIKLELSEVNENVFSDTKWCEFIINQILINSIKYCDKNDPRIEIKSISKDTKVILSIKDNGVGISEKDIKRIFDKGFTGENGRVYGKSTGMGLYICKSLCEKLSIGIEVTSEKDKWTNVDIIFPLNKKELFK</sequence>
<dbReference type="SUPFAM" id="SSF47384">
    <property type="entry name" value="Homodimeric domain of signal transducing histidine kinase"/>
    <property type="match status" value="1"/>
</dbReference>
<dbReference type="AlphaFoldDB" id="A0A1B8RLK4"/>
<keyword evidence="10" id="KW-0902">Two-component regulatory system</keyword>
<feature type="transmembrane region" description="Helical" evidence="12">
    <location>
        <begin position="37"/>
        <end position="58"/>
    </location>
</feature>
<dbReference type="eggNOG" id="COG0642">
    <property type="taxonomic scope" value="Bacteria"/>
</dbReference>
<protein>
    <recommendedName>
        <fullName evidence="3">histidine kinase</fullName>
        <ecNumber evidence="3">2.7.13.3</ecNumber>
    </recommendedName>
</protein>
<feature type="transmembrane region" description="Helical" evidence="12">
    <location>
        <begin position="12"/>
        <end position="31"/>
    </location>
</feature>
<evidence type="ECO:0000256" key="5">
    <source>
        <dbReference type="ARBA" id="ARBA00022553"/>
    </source>
</evidence>
<dbReference type="InterPro" id="IPR036890">
    <property type="entry name" value="HATPase_C_sf"/>
</dbReference>
<dbReference type="PANTHER" id="PTHR45453">
    <property type="entry name" value="PHOSPHATE REGULON SENSOR PROTEIN PHOR"/>
    <property type="match status" value="1"/>
</dbReference>
<dbReference type="CDD" id="cd00082">
    <property type="entry name" value="HisKA"/>
    <property type="match status" value="1"/>
</dbReference>
<dbReference type="GO" id="GO:0000155">
    <property type="term" value="F:phosphorelay sensor kinase activity"/>
    <property type="evidence" value="ECO:0007669"/>
    <property type="project" value="InterPro"/>
</dbReference>
<evidence type="ECO:0000256" key="4">
    <source>
        <dbReference type="ARBA" id="ARBA00022475"/>
    </source>
</evidence>
<dbReference type="InterPro" id="IPR003661">
    <property type="entry name" value="HisK_dim/P_dom"/>
</dbReference>
<evidence type="ECO:0000256" key="12">
    <source>
        <dbReference type="SAM" id="Phobius"/>
    </source>
</evidence>
<dbReference type="RefSeq" id="WP_055185092.1">
    <property type="nucleotide sequence ID" value="NZ_CABHIH010000006.1"/>
</dbReference>
<evidence type="ECO:0000313" key="15">
    <source>
        <dbReference type="Proteomes" id="UP000092714"/>
    </source>
</evidence>
<evidence type="ECO:0000256" key="6">
    <source>
        <dbReference type="ARBA" id="ARBA00022679"/>
    </source>
</evidence>
<dbReference type="PRINTS" id="PR00344">
    <property type="entry name" value="BCTRLSENSOR"/>
</dbReference>
<evidence type="ECO:0000256" key="9">
    <source>
        <dbReference type="ARBA" id="ARBA00022989"/>
    </source>
</evidence>
<dbReference type="Pfam" id="PF02518">
    <property type="entry name" value="HATPase_c"/>
    <property type="match status" value="1"/>
</dbReference>
<evidence type="ECO:0000259" key="13">
    <source>
        <dbReference type="PROSITE" id="PS50109"/>
    </source>
</evidence>
<dbReference type="Gene3D" id="3.30.565.10">
    <property type="entry name" value="Histidine kinase-like ATPase, C-terminal domain"/>
    <property type="match status" value="1"/>
</dbReference>
<evidence type="ECO:0000256" key="10">
    <source>
        <dbReference type="ARBA" id="ARBA00023012"/>
    </source>
</evidence>
<reference evidence="14 15" key="1">
    <citation type="submission" date="2016-06" db="EMBL/GenBank/DDBJ databases">
        <authorList>
            <person name="Kjaerup R.B."/>
            <person name="Dalgaard T.S."/>
            <person name="Juul-Madsen H.R."/>
        </authorList>
    </citation>
    <scope>NUCLEOTIDE SEQUENCE [LARGE SCALE GENOMIC DNA]</scope>
    <source>
        <strain evidence="14 15">373-A1</strain>
    </source>
</reference>
<dbReference type="Proteomes" id="UP000092714">
    <property type="component" value="Unassembled WGS sequence"/>
</dbReference>
<keyword evidence="6" id="KW-0808">Transferase</keyword>
<dbReference type="GO" id="GO:0004721">
    <property type="term" value="F:phosphoprotein phosphatase activity"/>
    <property type="evidence" value="ECO:0007669"/>
    <property type="project" value="TreeGrafter"/>
</dbReference>
<dbReference type="InterPro" id="IPR004358">
    <property type="entry name" value="Sig_transdc_His_kin-like_C"/>
</dbReference>
<dbReference type="GO" id="GO:0016036">
    <property type="term" value="P:cellular response to phosphate starvation"/>
    <property type="evidence" value="ECO:0007669"/>
    <property type="project" value="TreeGrafter"/>
</dbReference>
<keyword evidence="8 14" id="KW-0418">Kinase</keyword>
<name>A0A1B8RLK4_9CLOT</name>
<comment type="catalytic activity">
    <reaction evidence="1">
        <text>ATP + protein L-histidine = ADP + protein N-phospho-L-histidine.</text>
        <dbReference type="EC" id="2.7.13.3"/>
    </reaction>
</comment>
<dbReference type="PANTHER" id="PTHR45453:SF2">
    <property type="entry name" value="HISTIDINE KINASE"/>
    <property type="match status" value="1"/>
</dbReference>
<evidence type="ECO:0000256" key="1">
    <source>
        <dbReference type="ARBA" id="ARBA00000085"/>
    </source>
</evidence>
<evidence type="ECO:0000256" key="11">
    <source>
        <dbReference type="ARBA" id="ARBA00023136"/>
    </source>
</evidence>
<comment type="caution">
    <text evidence="14">The sequence shown here is derived from an EMBL/GenBank/DDBJ whole genome shotgun (WGS) entry which is preliminary data.</text>
</comment>
<evidence type="ECO:0000256" key="7">
    <source>
        <dbReference type="ARBA" id="ARBA00022692"/>
    </source>
</evidence>
<evidence type="ECO:0000256" key="8">
    <source>
        <dbReference type="ARBA" id="ARBA00022777"/>
    </source>
</evidence>